<name>V3ZHJ9_LOTGI</name>
<reference evidence="1 2" key="1">
    <citation type="journal article" date="2013" name="Nature">
        <title>Insights into bilaterian evolution from three spiralian genomes.</title>
        <authorList>
            <person name="Simakov O."/>
            <person name="Marletaz F."/>
            <person name="Cho S.J."/>
            <person name="Edsinger-Gonzales E."/>
            <person name="Havlak P."/>
            <person name="Hellsten U."/>
            <person name="Kuo D.H."/>
            <person name="Larsson T."/>
            <person name="Lv J."/>
            <person name="Arendt D."/>
            <person name="Savage R."/>
            <person name="Osoegawa K."/>
            <person name="de Jong P."/>
            <person name="Grimwood J."/>
            <person name="Chapman J.A."/>
            <person name="Shapiro H."/>
            <person name="Aerts A."/>
            <person name="Otillar R.P."/>
            <person name="Terry A.Y."/>
            <person name="Boore J.L."/>
            <person name="Grigoriev I.V."/>
            <person name="Lindberg D.R."/>
            <person name="Seaver E.C."/>
            <person name="Weisblat D.A."/>
            <person name="Putnam N.H."/>
            <person name="Rokhsar D.S."/>
        </authorList>
    </citation>
    <scope>NUCLEOTIDE SEQUENCE [LARGE SCALE GENOMIC DNA]</scope>
</reference>
<feature type="non-terminal residue" evidence="1">
    <location>
        <position position="1"/>
    </location>
</feature>
<dbReference type="KEGG" id="lgi:LOTGIDRAFT_147728"/>
<evidence type="ECO:0000313" key="1">
    <source>
        <dbReference type="EMBL" id="ESO90743.1"/>
    </source>
</evidence>
<organism evidence="1 2">
    <name type="scientific">Lottia gigantea</name>
    <name type="common">Giant owl limpet</name>
    <dbReference type="NCBI Taxonomy" id="225164"/>
    <lineage>
        <taxon>Eukaryota</taxon>
        <taxon>Metazoa</taxon>
        <taxon>Spiralia</taxon>
        <taxon>Lophotrochozoa</taxon>
        <taxon>Mollusca</taxon>
        <taxon>Gastropoda</taxon>
        <taxon>Patellogastropoda</taxon>
        <taxon>Lottioidea</taxon>
        <taxon>Lottiidae</taxon>
        <taxon>Lottia</taxon>
    </lineage>
</organism>
<dbReference type="Proteomes" id="UP000030746">
    <property type="component" value="Unassembled WGS sequence"/>
</dbReference>
<dbReference type="EMBL" id="KB202341">
    <property type="protein sequence ID" value="ESO90743.1"/>
    <property type="molecule type" value="Genomic_DNA"/>
</dbReference>
<dbReference type="RefSeq" id="XP_009058570.1">
    <property type="nucleotide sequence ID" value="XM_009060322.1"/>
</dbReference>
<accession>V3ZHJ9</accession>
<dbReference type="GeneID" id="20235288"/>
<proteinExistence type="predicted"/>
<evidence type="ECO:0000313" key="2">
    <source>
        <dbReference type="Proteomes" id="UP000030746"/>
    </source>
</evidence>
<dbReference type="CTD" id="20235288"/>
<gene>
    <name evidence="1" type="ORF">LOTGIDRAFT_147728</name>
</gene>
<dbReference type="AlphaFoldDB" id="V3ZHJ9"/>
<sequence length="56" mass="6690">LPWTTLQYQYKTGYFCLTKDKPGYLTIYFSFEARQELKLTGTKYLNEQLSPSFTCY</sequence>
<keyword evidence="2" id="KW-1185">Reference proteome</keyword>
<protein>
    <submittedName>
        <fullName evidence="1">Uncharacterized protein</fullName>
    </submittedName>
</protein>